<accession>E3MUI9</accession>
<organism evidence="3">
    <name type="scientific">Caenorhabditis remanei</name>
    <name type="common">Caenorhabditis vulgaris</name>
    <dbReference type="NCBI Taxonomy" id="31234"/>
    <lineage>
        <taxon>Eukaryota</taxon>
        <taxon>Metazoa</taxon>
        <taxon>Ecdysozoa</taxon>
        <taxon>Nematoda</taxon>
        <taxon>Chromadorea</taxon>
        <taxon>Rhabditida</taxon>
        <taxon>Rhabditina</taxon>
        <taxon>Rhabditomorpha</taxon>
        <taxon>Rhabditoidea</taxon>
        <taxon>Rhabditidae</taxon>
        <taxon>Peloderinae</taxon>
        <taxon>Caenorhabditis</taxon>
    </lineage>
</organism>
<dbReference type="EMBL" id="DS268479">
    <property type="protein sequence ID" value="EFP09682.1"/>
    <property type="molecule type" value="Genomic_DNA"/>
</dbReference>
<dbReference type="Proteomes" id="UP000008281">
    <property type="component" value="Unassembled WGS sequence"/>
</dbReference>
<gene>
    <name evidence="2" type="ORF">CRE_21957</name>
</gene>
<feature type="region of interest" description="Disordered" evidence="1">
    <location>
        <begin position="1"/>
        <end position="149"/>
    </location>
</feature>
<protein>
    <submittedName>
        <fullName evidence="2">Uncharacterized protein</fullName>
    </submittedName>
</protein>
<feature type="compositionally biased region" description="Polar residues" evidence="1">
    <location>
        <begin position="122"/>
        <end position="135"/>
    </location>
</feature>
<feature type="compositionally biased region" description="Low complexity" evidence="1">
    <location>
        <begin position="71"/>
        <end position="93"/>
    </location>
</feature>
<feature type="compositionally biased region" description="Acidic residues" evidence="1">
    <location>
        <begin position="99"/>
        <end position="111"/>
    </location>
</feature>
<feature type="compositionally biased region" description="Low complexity" evidence="1">
    <location>
        <begin position="27"/>
        <end position="56"/>
    </location>
</feature>
<dbReference type="AlphaFoldDB" id="E3MUI9"/>
<reference evidence="2" key="1">
    <citation type="submission" date="2007-07" db="EMBL/GenBank/DDBJ databases">
        <title>PCAP assembly of the Caenorhabditis remanei genome.</title>
        <authorList>
            <consortium name="The Caenorhabditis remanei Sequencing Consortium"/>
            <person name="Wilson R.K."/>
        </authorList>
    </citation>
    <scope>NUCLEOTIDE SEQUENCE [LARGE SCALE GENOMIC DNA]</scope>
    <source>
        <strain evidence="2">PB4641</strain>
    </source>
</reference>
<proteinExistence type="predicted"/>
<dbReference type="HOGENOM" id="CLU_1751414_0_0_1"/>
<evidence type="ECO:0000313" key="2">
    <source>
        <dbReference type="EMBL" id="EFP09682.1"/>
    </source>
</evidence>
<evidence type="ECO:0000313" key="3">
    <source>
        <dbReference type="Proteomes" id="UP000008281"/>
    </source>
</evidence>
<evidence type="ECO:0000256" key="1">
    <source>
        <dbReference type="SAM" id="MobiDB-lite"/>
    </source>
</evidence>
<dbReference type="InParanoid" id="E3MUI9"/>
<name>E3MUI9_CAERE</name>
<sequence length="149" mass="16247">MSSTHRATCVKRPTRQDSSDSDETSMAPTAKKTLPTKTPTDPSSSLRSTRRVTTSVKRPVYHESSSDDESPVAVAPPAKRAPPTKTSTSSSPPMSDWEREMEEAPSFDEDEETRRLEEYANEGNSSHQSGLSVTTAVMEKGASMATPKR</sequence>
<keyword evidence="3" id="KW-1185">Reference proteome</keyword>